<reference evidence="1" key="1">
    <citation type="submission" date="2020-06" db="EMBL/GenBank/DDBJ databases">
        <title>A novel thermopfilic bacterium from Erzurum, Turkey.</title>
        <authorList>
            <person name="Adiguzel A."/>
            <person name="Ay H."/>
            <person name="Baltaci M.O."/>
        </authorList>
    </citation>
    <scope>NUCLEOTIDE SEQUENCE</scope>
    <source>
        <strain evidence="1">P2</strain>
    </source>
</reference>
<dbReference type="EMBL" id="JABTTE010000002">
    <property type="protein sequence ID" value="NSL50504.1"/>
    <property type="molecule type" value="Genomic_DNA"/>
</dbReference>
<gene>
    <name evidence="1" type="ORF">HR057_01855</name>
</gene>
<name>A0A8J8GBI7_9BACI</name>
<dbReference type="RefSeq" id="WP_173729713.1">
    <property type="nucleotide sequence ID" value="NZ_JABTTE010000002.1"/>
</dbReference>
<evidence type="ECO:0000313" key="1">
    <source>
        <dbReference type="EMBL" id="NSL50504.1"/>
    </source>
</evidence>
<organism evidence="1 2">
    <name type="scientific">Calidifontibacillus erzurumensis</name>
    <dbReference type="NCBI Taxonomy" id="2741433"/>
    <lineage>
        <taxon>Bacteria</taxon>
        <taxon>Bacillati</taxon>
        <taxon>Bacillota</taxon>
        <taxon>Bacilli</taxon>
        <taxon>Bacillales</taxon>
        <taxon>Bacillaceae</taxon>
        <taxon>Calidifontibacillus/Schinkia group</taxon>
        <taxon>Calidifontibacillus</taxon>
    </lineage>
</organism>
<comment type="caution">
    <text evidence="1">The sequence shown here is derived from an EMBL/GenBank/DDBJ whole genome shotgun (WGS) entry which is preliminary data.</text>
</comment>
<proteinExistence type="predicted"/>
<accession>A0A8J8GBI7</accession>
<evidence type="ECO:0000313" key="2">
    <source>
        <dbReference type="Proteomes" id="UP000625804"/>
    </source>
</evidence>
<dbReference type="Proteomes" id="UP000625804">
    <property type="component" value="Unassembled WGS sequence"/>
</dbReference>
<keyword evidence="2" id="KW-1185">Reference proteome</keyword>
<dbReference type="AlphaFoldDB" id="A0A8J8GBI7"/>
<protein>
    <submittedName>
        <fullName evidence="1">Uncharacterized protein</fullName>
    </submittedName>
</protein>
<sequence length="57" mass="6541">MYLGEGRIDVASILSRMPDIPYSLGIPHIKRASELGYEEYARQCLQTAKAYFNKNDF</sequence>